<name>A0A0Y0QDE5_9MICO</name>
<evidence type="ECO:0000259" key="7">
    <source>
        <dbReference type="Pfam" id="PF02770"/>
    </source>
</evidence>
<dbReference type="Pfam" id="PF00441">
    <property type="entry name" value="Acyl-CoA_dh_1"/>
    <property type="match status" value="1"/>
</dbReference>
<dbReference type="InterPro" id="IPR045008">
    <property type="entry name" value="ACX4-like"/>
</dbReference>
<dbReference type="InterPro" id="IPR013786">
    <property type="entry name" value="AcylCoA_DH/ox_N"/>
</dbReference>
<proteinExistence type="inferred from homology"/>
<keyword evidence="4 5" id="KW-0274">FAD</keyword>
<dbReference type="InterPro" id="IPR009100">
    <property type="entry name" value="AcylCoA_DH/oxidase_NM_dom_sf"/>
</dbReference>
<dbReference type="SUPFAM" id="SSF47203">
    <property type="entry name" value="Acyl-CoA dehydrogenase C-terminal domain-like"/>
    <property type="match status" value="1"/>
</dbReference>
<evidence type="ECO:0000313" key="10">
    <source>
        <dbReference type="Proteomes" id="UP000058305"/>
    </source>
</evidence>
<comment type="cofactor">
    <cofactor evidence="1 5">
        <name>FAD</name>
        <dbReference type="ChEBI" id="CHEBI:57692"/>
    </cofactor>
</comment>
<keyword evidence="10" id="KW-1185">Reference proteome</keyword>
<dbReference type="KEGG" id="mvd:AWU67_01820"/>
<evidence type="ECO:0000256" key="5">
    <source>
        <dbReference type="RuleBase" id="RU362125"/>
    </source>
</evidence>
<evidence type="ECO:0000256" key="1">
    <source>
        <dbReference type="ARBA" id="ARBA00001974"/>
    </source>
</evidence>
<protein>
    <submittedName>
        <fullName evidence="9">Acyl-CoA dehydrogenase</fullName>
    </submittedName>
</protein>
<comment type="similarity">
    <text evidence="2 5">Belongs to the acyl-CoA dehydrogenase family.</text>
</comment>
<feature type="domain" description="Acyl-CoA dehydrogenase/oxidase C-terminal" evidence="6">
    <location>
        <begin position="259"/>
        <end position="400"/>
    </location>
</feature>
<accession>A0A0Y0QDE5</accession>
<dbReference type="InterPro" id="IPR037069">
    <property type="entry name" value="AcylCoA_DH/ox_N_sf"/>
</dbReference>
<dbReference type="Proteomes" id="UP000058305">
    <property type="component" value="Chromosome"/>
</dbReference>
<evidence type="ECO:0000259" key="6">
    <source>
        <dbReference type="Pfam" id="PF00441"/>
    </source>
</evidence>
<keyword evidence="5" id="KW-0560">Oxidoreductase</keyword>
<reference evidence="10" key="2">
    <citation type="submission" date="2016-01" db="EMBL/GenBank/DDBJ databases">
        <title>First complete genome sequence of a species in the genus Microterricola, an extremophilic cold active enzyme producing strain ERGS5:02 isolated from Sikkim Himalaya.</title>
        <authorList>
            <person name="Kumar R."/>
            <person name="Singh D."/>
            <person name="Swarnkar M.K."/>
        </authorList>
    </citation>
    <scope>NUCLEOTIDE SEQUENCE [LARGE SCALE GENOMIC DNA]</scope>
    <source>
        <strain evidence="10">ERGS5:02</strain>
    </source>
</reference>
<keyword evidence="3 5" id="KW-0285">Flavoprotein</keyword>
<dbReference type="AlphaFoldDB" id="A0A0Y0QDE5"/>
<evidence type="ECO:0000313" key="9">
    <source>
        <dbReference type="EMBL" id="AMB60276.1"/>
    </source>
</evidence>
<dbReference type="InterPro" id="IPR036250">
    <property type="entry name" value="AcylCo_DH-like_C"/>
</dbReference>
<dbReference type="PANTHER" id="PTHR43188:SF1">
    <property type="entry name" value="ACYL-COA DEHYDROGENASE"/>
    <property type="match status" value="1"/>
</dbReference>
<sequence length="407" mass="44347">MNGRAHVIQDYDVSEPLDTDFYRVFSDIPEADRAAWHTARGFVEEIWPTINEAWENADYPLERVRRMGELGLLNDGVAGDGLRTLSPLAAGLVTMEVSRGDGSLGTIIAIQGGLALRTIALHGSPAQKARWLVPVERAEELAAFALTEPLHGSDSVALETTAVPDADGWVINGTKKWIGHGLGGAVTIVWARVPSDNPEHRGGPVRGFLVPQDTPGYSAEVLTGKMALRSVHQTRITLDNVRVPEDAVLPGTQSFADTSTVLYATRLGVAWSALGHAVACYEAALNYSRQRVQFGRPLTQSQIVQERLTQMLSDIISMQMHCKHLAELDARGELDPVMASMAKYTCTRKARAVASLARDMMGANGVLLENHVIRHLIDMEAVHTYEGTESIQALLIGRRITGESAFR</sequence>
<feature type="domain" description="Acyl-CoA oxidase/dehydrogenase middle" evidence="7">
    <location>
        <begin position="143"/>
        <end position="241"/>
    </location>
</feature>
<dbReference type="InterPro" id="IPR009075">
    <property type="entry name" value="AcylCo_DH/oxidase_C"/>
</dbReference>
<dbReference type="Gene3D" id="1.20.140.10">
    <property type="entry name" value="Butyryl-CoA Dehydrogenase, subunit A, domain 3"/>
    <property type="match status" value="1"/>
</dbReference>
<dbReference type="Pfam" id="PF02771">
    <property type="entry name" value="Acyl-CoA_dh_N"/>
    <property type="match status" value="1"/>
</dbReference>
<dbReference type="PANTHER" id="PTHR43188">
    <property type="entry name" value="ACYL-COENZYME A OXIDASE"/>
    <property type="match status" value="1"/>
</dbReference>
<dbReference type="SUPFAM" id="SSF56645">
    <property type="entry name" value="Acyl-CoA dehydrogenase NM domain-like"/>
    <property type="match status" value="1"/>
</dbReference>
<feature type="domain" description="Acyl-CoA dehydrogenase/oxidase N-terminal" evidence="8">
    <location>
        <begin position="31"/>
        <end position="135"/>
    </location>
</feature>
<organism evidence="9 10">
    <name type="scientific">Microterricola viridarii</name>
    <dbReference type="NCBI Taxonomy" id="412690"/>
    <lineage>
        <taxon>Bacteria</taxon>
        <taxon>Bacillati</taxon>
        <taxon>Actinomycetota</taxon>
        <taxon>Actinomycetes</taxon>
        <taxon>Micrococcales</taxon>
        <taxon>Microbacteriaceae</taxon>
        <taxon>Microterricola</taxon>
    </lineage>
</organism>
<dbReference type="InterPro" id="IPR046373">
    <property type="entry name" value="Acyl-CoA_Oxase/DH_mid-dom_sf"/>
</dbReference>
<gene>
    <name evidence="9" type="ORF">AWU67_01820</name>
</gene>
<evidence type="ECO:0000259" key="8">
    <source>
        <dbReference type="Pfam" id="PF02771"/>
    </source>
</evidence>
<dbReference type="Pfam" id="PF02770">
    <property type="entry name" value="Acyl-CoA_dh_M"/>
    <property type="match status" value="1"/>
</dbReference>
<dbReference type="EMBL" id="CP014145">
    <property type="protein sequence ID" value="AMB60276.1"/>
    <property type="molecule type" value="Genomic_DNA"/>
</dbReference>
<evidence type="ECO:0000256" key="4">
    <source>
        <dbReference type="ARBA" id="ARBA00022827"/>
    </source>
</evidence>
<evidence type="ECO:0000256" key="3">
    <source>
        <dbReference type="ARBA" id="ARBA00022630"/>
    </source>
</evidence>
<dbReference type="GO" id="GO:0006635">
    <property type="term" value="P:fatty acid beta-oxidation"/>
    <property type="evidence" value="ECO:0007669"/>
    <property type="project" value="InterPro"/>
</dbReference>
<reference evidence="9 10" key="1">
    <citation type="journal article" date="2016" name="J. Biotechnol.">
        <title>First complete genome sequence of a species in the genus Microterricola, an extremophilic cold active enzyme producing bacterial strain ERGS5:02 isolated from Sikkim Himalaya.</title>
        <authorList>
            <person name="Himanshu"/>
            <person name="Swarnkar M.K."/>
            <person name="Singh D."/>
            <person name="Kumar R."/>
        </authorList>
    </citation>
    <scope>NUCLEOTIDE SEQUENCE [LARGE SCALE GENOMIC DNA]</scope>
    <source>
        <strain evidence="9 10">ERGS5:02</strain>
    </source>
</reference>
<dbReference type="InterPro" id="IPR006091">
    <property type="entry name" value="Acyl-CoA_Oxase/DH_mid-dom"/>
</dbReference>
<evidence type="ECO:0000256" key="2">
    <source>
        <dbReference type="ARBA" id="ARBA00009347"/>
    </source>
</evidence>
<dbReference type="GO" id="GO:0003995">
    <property type="term" value="F:acyl-CoA dehydrogenase activity"/>
    <property type="evidence" value="ECO:0007669"/>
    <property type="project" value="InterPro"/>
</dbReference>
<dbReference type="Gene3D" id="1.10.540.10">
    <property type="entry name" value="Acyl-CoA dehydrogenase/oxidase, N-terminal domain"/>
    <property type="match status" value="1"/>
</dbReference>
<dbReference type="GO" id="GO:0050660">
    <property type="term" value="F:flavin adenine dinucleotide binding"/>
    <property type="evidence" value="ECO:0007669"/>
    <property type="project" value="InterPro"/>
</dbReference>
<dbReference type="Gene3D" id="2.40.110.10">
    <property type="entry name" value="Butyryl-CoA Dehydrogenase, subunit A, domain 2"/>
    <property type="match status" value="1"/>
</dbReference>